<protein>
    <submittedName>
        <fullName evidence="5">Oxidoreductase</fullName>
    </submittedName>
</protein>
<dbReference type="SUPFAM" id="SSF55347">
    <property type="entry name" value="Glyceraldehyde-3-phosphate dehydrogenase-like, C-terminal domain"/>
    <property type="match status" value="1"/>
</dbReference>
<evidence type="ECO:0000259" key="3">
    <source>
        <dbReference type="Pfam" id="PF01408"/>
    </source>
</evidence>
<organism evidence="5 6">
    <name type="scientific">Modestobacter italicus (strain DSM 44449 / CECT 9708 / BC 501)</name>
    <dbReference type="NCBI Taxonomy" id="2732864"/>
    <lineage>
        <taxon>Bacteria</taxon>
        <taxon>Bacillati</taxon>
        <taxon>Actinomycetota</taxon>
        <taxon>Actinomycetes</taxon>
        <taxon>Geodermatophilales</taxon>
        <taxon>Geodermatophilaceae</taxon>
        <taxon>Modestobacter</taxon>
    </lineage>
</organism>
<evidence type="ECO:0000256" key="2">
    <source>
        <dbReference type="ARBA" id="ARBA00023002"/>
    </source>
</evidence>
<dbReference type="OMA" id="HMSLYHL"/>
<dbReference type="InterPro" id="IPR050984">
    <property type="entry name" value="Gfo/Idh/MocA_domain"/>
</dbReference>
<evidence type="ECO:0000259" key="4">
    <source>
        <dbReference type="Pfam" id="PF22725"/>
    </source>
</evidence>
<evidence type="ECO:0000313" key="6">
    <source>
        <dbReference type="Proteomes" id="UP000006461"/>
    </source>
</evidence>
<evidence type="ECO:0000313" key="5">
    <source>
        <dbReference type="EMBL" id="CCH87605.1"/>
    </source>
</evidence>
<dbReference type="GO" id="GO:0000166">
    <property type="term" value="F:nucleotide binding"/>
    <property type="evidence" value="ECO:0007669"/>
    <property type="project" value="InterPro"/>
</dbReference>
<sequence>MPGSHNVGHVTSPFIARPELLDADPLTATGRPVRWGVVATGAIAATVTADLALLPDAVLHAVSSRRADRAAEFAERFGFATSYSDTDERLGYQALFADPDVEAVYVATPHAQHAEVVAAALRAGKAVLCEKPLTINARETQQLVDLAREHDVFLMEAVWTRFLPSFQRALEIATSGEIGTVQWVGAEIGFRARQDPASRLWGRADGGGALLDLAVYPLLWAWGTLGLPEAVTALGTLNAEGVDAQNALTLIYASGAQAQITTSLLARSPNTVIVAGSEGWVRAQGPDAVYRPTRLDVEVSKGEVRTEEFELVGSGYVHELREVTRCLQQGLTESPVMPLEHSLATMRLLDGVRAQLGVVYPNDER</sequence>
<dbReference type="STRING" id="477641.MODMU_2170"/>
<dbReference type="PANTHER" id="PTHR22604">
    <property type="entry name" value="OXIDOREDUCTASES"/>
    <property type="match status" value="1"/>
</dbReference>
<dbReference type="Pfam" id="PF01408">
    <property type="entry name" value="GFO_IDH_MocA"/>
    <property type="match status" value="1"/>
</dbReference>
<dbReference type="GO" id="GO:0016491">
    <property type="term" value="F:oxidoreductase activity"/>
    <property type="evidence" value="ECO:0007669"/>
    <property type="project" value="UniProtKB-KW"/>
</dbReference>
<dbReference type="PATRIC" id="fig|477641.3.peg.2064"/>
<feature type="domain" description="GFO/IDH/MocA-like oxidoreductase" evidence="4">
    <location>
        <begin position="166"/>
        <end position="282"/>
    </location>
</feature>
<dbReference type="InterPro" id="IPR055170">
    <property type="entry name" value="GFO_IDH_MocA-like_dom"/>
</dbReference>
<name>I4EW42_MODI5</name>
<feature type="domain" description="Gfo/Idh/MocA-like oxidoreductase N-terminal" evidence="3">
    <location>
        <begin position="33"/>
        <end position="155"/>
    </location>
</feature>
<dbReference type="AlphaFoldDB" id="I4EW42"/>
<dbReference type="PANTHER" id="PTHR22604:SF105">
    <property type="entry name" value="TRANS-1,2-DIHYDROBENZENE-1,2-DIOL DEHYDROGENASE"/>
    <property type="match status" value="1"/>
</dbReference>
<dbReference type="Gene3D" id="3.40.50.720">
    <property type="entry name" value="NAD(P)-binding Rossmann-like Domain"/>
    <property type="match status" value="1"/>
</dbReference>
<gene>
    <name evidence="5" type="ordered locus">MODMU_2170</name>
</gene>
<dbReference type="KEGG" id="mmar:MODMU_2170"/>
<comment type="similarity">
    <text evidence="1">Belongs to the Gfo/Idh/MocA family.</text>
</comment>
<dbReference type="InterPro" id="IPR036291">
    <property type="entry name" value="NAD(P)-bd_dom_sf"/>
</dbReference>
<dbReference type="OrthoDB" id="9815825at2"/>
<dbReference type="SUPFAM" id="SSF51735">
    <property type="entry name" value="NAD(P)-binding Rossmann-fold domains"/>
    <property type="match status" value="1"/>
</dbReference>
<dbReference type="Gene3D" id="3.30.360.10">
    <property type="entry name" value="Dihydrodipicolinate Reductase, domain 2"/>
    <property type="match status" value="1"/>
</dbReference>
<keyword evidence="2" id="KW-0560">Oxidoreductase</keyword>
<dbReference type="eggNOG" id="COG0673">
    <property type="taxonomic scope" value="Bacteria"/>
</dbReference>
<dbReference type="Pfam" id="PF22725">
    <property type="entry name" value="GFO_IDH_MocA_C3"/>
    <property type="match status" value="1"/>
</dbReference>
<dbReference type="Proteomes" id="UP000006461">
    <property type="component" value="Chromosome"/>
</dbReference>
<accession>I4EW42</accession>
<reference evidence="5 6" key="1">
    <citation type="journal article" date="2012" name="J. Bacteriol.">
        <title>Genome Sequence of Radiation-Resistant Modestobacter marinus Strain BC501, a Representative Actinobacterium That Thrives on Calcareous Stone Surfaces.</title>
        <authorList>
            <person name="Normand P."/>
            <person name="Gury J."/>
            <person name="Pujic P."/>
            <person name="Chouaia B."/>
            <person name="Crotti E."/>
            <person name="Brusetti L."/>
            <person name="Daffonchio D."/>
            <person name="Vacherie B."/>
            <person name="Barbe V."/>
            <person name="Medigue C."/>
            <person name="Calteau A."/>
            <person name="Ghodhbane-Gtari F."/>
            <person name="Essoussi I."/>
            <person name="Nouioui I."/>
            <person name="Abbassi-Ghozzi I."/>
            <person name="Gtari M."/>
        </authorList>
    </citation>
    <scope>NUCLEOTIDE SEQUENCE [LARGE SCALE GENOMIC DNA]</scope>
    <source>
        <strain evidence="6">BC 501</strain>
    </source>
</reference>
<proteinExistence type="inferred from homology"/>
<dbReference type="InterPro" id="IPR000683">
    <property type="entry name" value="Gfo/Idh/MocA-like_OxRdtase_N"/>
</dbReference>
<keyword evidence="6" id="KW-1185">Reference proteome</keyword>
<dbReference type="HOGENOM" id="CLU_023194_7_2_11"/>
<evidence type="ECO:0000256" key="1">
    <source>
        <dbReference type="ARBA" id="ARBA00010928"/>
    </source>
</evidence>
<dbReference type="EMBL" id="FO203431">
    <property type="protein sequence ID" value="CCH87605.1"/>
    <property type="molecule type" value="Genomic_DNA"/>
</dbReference>